<dbReference type="RefSeq" id="WP_113957366.1">
    <property type="nucleotide sequence ID" value="NZ_QNRR01000002.1"/>
</dbReference>
<dbReference type="OrthoDB" id="7066376at2"/>
<organism evidence="1 2">
    <name type="scientific">Roseimicrobium gellanilyticum</name>
    <dbReference type="NCBI Taxonomy" id="748857"/>
    <lineage>
        <taxon>Bacteria</taxon>
        <taxon>Pseudomonadati</taxon>
        <taxon>Verrucomicrobiota</taxon>
        <taxon>Verrucomicrobiia</taxon>
        <taxon>Verrucomicrobiales</taxon>
        <taxon>Verrucomicrobiaceae</taxon>
        <taxon>Roseimicrobium</taxon>
    </lineage>
</organism>
<reference evidence="1 2" key="1">
    <citation type="submission" date="2018-06" db="EMBL/GenBank/DDBJ databases">
        <title>Genomic Encyclopedia of Type Strains, Phase IV (KMG-IV): sequencing the most valuable type-strain genomes for metagenomic binning, comparative biology and taxonomic classification.</title>
        <authorList>
            <person name="Goeker M."/>
        </authorList>
    </citation>
    <scope>NUCLEOTIDE SEQUENCE [LARGE SCALE GENOMIC DNA]</scope>
    <source>
        <strain evidence="1 2">DSM 25532</strain>
    </source>
</reference>
<sequence>MSESEELIIYPVPSLVATLLNRGRAKGSPLTEQEVIQIHDVCPSIALRPDQVRQIEDQRGYKDIDPENCWEEWQEARKDLINDESTEV</sequence>
<comment type="caution">
    <text evidence="1">The sequence shown here is derived from an EMBL/GenBank/DDBJ whole genome shotgun (WGS) entry which is preliminary data.</text>
</comment>
<evidence type="ECO:0000313" key="2">
    <source>
        <dbReference type="Proteomes" id="UP000253426"/>
    </source>
</evidence>
<gene>
    <name evidence="1" type="ORF">DES53_102178</name>
</gene>
<proteinExistence type="predicted"/>
<dbReference type="EMBL" id="QNRR01000002">
    <property type="protein sequence ID" value="RBP45796.1"/>
    <property type="molecule type" value="Genomic_DNA"/>
</dbReference>
<keyword evidence="2" id="KW-1185">Reference proteome</keyword>
<dbReference type="Proteomes" id="UP000253426">
    <property type="component" value="Unassembled WGS sequence"/>
</dbReference>
<name>A0A366HQP9_9BACT</name>
<evidence type="ECO:0000313" key="1">
    <source>
        <dbReference type="EMBL" id="RBP45796.1"/>
    </source>
</evidence>
<accession>A0A366HQP9</accession>
<protein>
    <submittedName>
        <fullName evidence="1">Uncharacterized protein</fullName>
    </submittedName>
</protein>
<dbReference type="AlphaFoldDB" id="A0A366HQP9"/>